<dbReference type="EMBL" id="APBN01000003">
    <property type="protein sequence ID" value="EMT53259.1"/>
    <property type="molecule type" value="Genomic_DNA"/>
</dbReference>
<reference evidence="2 3" key="1">
    <citation type="submission" date="2013-03" db="EMBL/GenBank/DDBJ databases">
        <title>Assembly of a new bacterial strain Brevibacillus borstelensis AK1.</title>
        <authorList>
            <person name="Rajan I."/>
            <person name="PoliReddy D."/>
            <person name="Sugumar T."/>
            <person name="Rathinam K."/>
            <person name="Alqarawi S."/>
            <person name="Khalil A.B."/>
            <person name="Sivakumar N."/>
        </authorList>
    </citation>
    <scope>NUCLEOTIDE SEQUENCE [LARGE SCALE GENOMIC DNA]</scope>
    <source>
        <strain evidence="2 3">AK1</strain>
    </source>
</reference>
<gene>
    <name evidence="2" type="ORF">I532_10787</name>
</gene>
<evidence type="ECO:0000313" key="3">
    <source>
        <dbReference type="Proteomes" id="UP000012081"/>
    </source>
</evidence>
<feature type="transmembrane region" description="Helical" evidence="1">
    <location>
        <begin position="21"/>
        <end position="40"/>
    </location>
</feature>
<dbReference type="Proteomes" id="UP000012081">
    <property type="component" value="Unassembled WGS sequence"/>
</dbReference>
<evidence type="ECO:0000256" key="1">
    <source>
        <dbReference type="SAM" id="Phobius"/>
    </source>
</evidence>
<dbReference type="PROSITE" id="PS51318">
    <property type="entry name" value="TAT"/>
    <property type="match status" value="1"/>
</dbReference>
<dbReference type="PATRIC" id="fig|1300222.3.peg.2239"/>
<dbReference type="STRING" id="1300222.I532_10787"/>
<sequence>MADTNSKQPKSSSRREFLKNSGIALGGLMVGGVLGGSLFGSKKAEVEKVVEKSVNYNQALMFFNQEQFQLTEAACERIFPQDEHGPGAKELGVAFYIDHQLASPWGINAKDYMTGPFYPGEPTQGMQTSLKRAEIFTLGLQGLADYSKKKYNKRFTDLTEAEQDETLKVFEAGKEYQLAGTSTTGFFSLLRSMTIEGVYADPMYGGNKDMQGWKMRNYPGNQMSFAKDIEKDEFMKIEPKSLHDHMGH</sequence>
<keyword evidence="1" id="KW-0812">Transmembrane</keyword>
<organism evidence="2 3">
    <name type="scientific">Brevibacillus borstelensis AK1</name>
    <dbReference type="NCBI Taxonomy" id="1300222"/>
    <lineage>
        <taxon>Bacteria</taxon>
        <taxon>Bacillati</taxon>
        <taxon>Bacillota</taxon>
        <taxon>Bacilli</taxon>
        <taxon>Bacillales</taxon>
        <taxon>Paenibacillaceae</taxon>
        <taxon>Brevibacillus</taxon>
    </lineage>
</organism>
<keyword evidence="3" id="KW-1185">Reference proteome</keyword>
<accession>M8DAG0</accession>
<dbReference type="InterPro" id="IPR027056">
    <property type="entry name" value="Gluconate_2DH_su3"/>
</dbReference>
<dbReference type="InterPro" id="IPR006311">
    <property type="entry name" value="TAT_signal"/>
</dbReference>
<keyword evidence="1" id="KW-1133">Transmembrane helix</keyword>
<dbReference type="Pfam" id="PF13618">
    <property type="entry name" value="Gluconate_2-dh3"/>
    <property type="match status" value="1"/>
</dbReference>
<dbReference type="OrthoDB" id="8400810at2"/>
<protein>
    <submittedName>
        <fullName evidence="2">Dehydrogenase</fullName>
    </submittedName>
</protein>
<evidence type="ECO:0000313" key="2">
    <source>
        <dbReference type="EMBL" id="EMT53259.1"/>
    </source>
</evidence>
<proteinExistence type="predicted"/>
<keyword evidence="1" id="KW-0472">Membrane</keyword>
<dbReference type="AlphaFoldDB" id="M8DAG0"/>
<dbReference type="RefSeq" id="WP_003388167.1">
    <property type="nucleotide sequence ID" value="NZ_APBN01000003.1"/>
</dbReference>
<comment type="caution">
    <text evidence="2">The sequence shown here is derived from an EMBL/GenBank/DDBJ whole genome shotgun (WGS) entry which is preliminary data.</text>
</comment>
<name>M8DAG0_9BACL</name>